<dbReference type="AlphaFoldDB" id="A0A1D7UZQ5"/>
<gene>
    <name evidence="1" type="ORF">A0128_15115</name>
</gene>
<dbReference type="Proteomes" id="UP000094197">
    <property type="component" value="Chromosome 1"/>
</dbReference>
<name>A0A1D7UZQ5_9LEPT</name>
<reference evidence="1 2" key="1">
    <citation type="submission" date="2016-04" db="EMBL/GenBank/DDBJ databases">
        <title>Complete genome seqeunce of Leptospira alstonii serovar Room22.</title>
        <authorList>
            <person name="Nally J.E."/>
            <person name="Bayles D.O."/>
            <person name="Hurley D."/>
            <person name="Fanning S."/>
            <person name="McMahon B.J."/>
            <person name="Arent Z."/>
        </authorList>
    </citation>
    <scope>NUCLEOTIDE SEQUENCE [LARGE SCALE GENOMIC DNA]</scope>
    <source>
        <strain evidence="1 2">GWTS #1</strain>
    </source>
</reference>
<dbReference type="OrthoDB" id="345995at2"/>
<accession>A0A1D7UZQ5</accession>
<protein>
    <submittedName>
        <fullName evidence="1">Uncharacterized protein</fullName>
    </submittedName>
</protein>
<dbReference type="EMBL" id="CP015217">
    <property type="protein sequence ID" value="AOP35057.1"/>
    <property type="molecule type" value="Genomic_DNA"/>
</dbReference>
<organism evidence="1 2">
    <name type="scientific">Leptospira tipperaryensis</name>
    <dbReference type="NCBI Taxonomy" id="2564040"/>
    <lineage>
        <taxon>Bacteria</taxon>
        <taxon>Pseudomonadati</taxon>
        <taxon>Spirochaetota</taxon>
        <taxon>Spirochaetia</taxon>
        <taxon>Leptospirales</taxon>
        <taxon>Leptospiraceae</taxon>
        <taxon>Leptospira</taxon>
    </lineage>
</organism>
<proteinExistence type="predicted"/>
<dbReference type="RefSeq" id="WP_069608272.1">
    <property type="nucleotide sequence ID" value="NZ_CP015217.1"/>
</dbReference>
<dbReference type="KEGG" id="laj:A0128_15115"/>
<keyword evidence="2" id="KW-1185">Reference proteome</keyword>
<evidence type="ECO:0000313" key="1">
    <source>
        <dbReference type="EMBL" id="AOP35057.1"/>
    </source>
</evidence>
<sequence>MSSDPILEHYPFLIYLPEEILKELDLNVLMLPSFRQREKIRELEEKTQSFVALYKKGYVAKGKHLCKTIRSAQLDPDALELIFQWEKKIQKENETVLVAYHKPILYFDAYVF</sequence>
<evidence type="ECO:0000313" key="2">
    <source>
        <dbReference type="Proteomes" id="UP000094197"/>
    </source>
</evidence>